<evidence type="ECO:0000256" key="1">
    <source>
        <dbReference type="ARBA" id="ARBA00004323"/>
    </source>
</evidence>
<protein>
    <recommendedName>
        <fullName evidence="7">Alpha 1,4-glycosyltransferase domain-containing protein</fullName>
    </recommendedName>
</protein>
<comment type="subcellular location">
    <subcellularLocation>
        <location evidence="1">Golgi apparatus membrane</location>
        <topology evidence="1">Single-pass type II membrane protein</topology>
    </subcellularLocation>
</comment>
<dbReference type="GO" id="GO:0016758">
    <property type="term" value="F:hexosyltransferase activity"/>
    <property type="evidence" value="ECO:0007669"/>
    <property type="project" value="UniProtKB-ARBA"/>
</dbReference>
<sequence length="377" mass="42820">MVSKEQKIFIGFVTLAILVLFIRHELIQSKLVTLEIRLHTLHAASIDSMQATVKRYPPPKVVPKVYELQQDGFYRLPDVQENEAELQYKSEMNIFFVVSTIFQAGLAKLTPRQSCAIESAARANPSWKVFVLFVAARGFSFFNSSDIVSLLPLENVYLRSANMSAIAYGTPLEELVAAGTLNNASYVVENTSDLLRLLAVYKYGGTYLDTDVVVMKSFNELPLNYMVSSGDGYVANGFINLQATGVGHEIAELFLRDAAQTFNGDRWAANGPSLVTRVLQKFCNITEPWYMTREKCGGQFVVLPPEQFFQVYYPQHGWFFEEEHTEEVMERMKGRILTHVWNRMTSDIKIRKDSKVAYIELAKQYCPNVLKFCDTAF</sequence>
<dbReference type="InterPro" id="IPR007577">
    <property type="entry name" value="GlycoTrfase_DXD_sugar-bd_CS"/>
</dbReference>
<keyword evidence="4" id="KW-0808">Transferase</keyword>
<evidence type="ECO:0000313" key="9">
    <source>
        <dbReference type="Proteomes" id="UP001562425"/>
    </source>
</evidence>
<comment type="similarity">
    <text evidence="2">Belongs to the glycosyltransferase 32 family.</text>
</comment>
<keyword evidence="9" id="KW-1185">Reference proteome</keyword>
<dbReference type="Pfam" id="PF04488">
    <property type="entry name" value="Gly_transf_sug"/>
    <property type="match status" value="1"/>
</dbReference>
<comment type="caution">
    <text evidence="8">The sequence shown here is derived from an EMBL/GenBank/DDBJ whole genome shotgun (WGS) entry which is preliminary data.</text>
</comment>
<evidence type="ECO:0000256" key="4">
    <source>
        <dbReference type="ARBA" id="ARBA00022679"/>
    </source>
</evidence>
<dbReference type="InterPro" id="IPR007652">
    <property type="entry name" value="A1-4-GlycosylTfrase_dom"/>
</dbReference>
<name>A0ABD1CXD2_CULPP</name>
<feature type="domain" description="Alpha 1,4-glycosyltransferase" evidence="7">
    <location>
        <begin position="244"/>
        <end position="372"/>
    </location>
</feature>
<dbReference type="SUPFAM" id="SSF53448">
    <property type="entry name" value="Nucleotide-diphospho-sugar transferases"/>
    <property type="match status" value="1"/>
</dbReference>
<dbReference type="AlphaFoldDB" id="A0ABD1CXD2"/>
<evidence type="ECO:0000256" key="2">
    <source>
        <dbReference type="ARBA" id="ARBA00009003"/>
    </source>
</evidence>
<gene>
    <name evidence="8" type="ORF">pipiens_003470</name>
</gene>
<dbReference type="GO" id="GO:0000139">
    <property type="term" value="C:Golgi membrane"/>
    <property type="evidence" value="ECO:0007669"/>
    <property type="project" value="UniProtKB-SubCell"/>
</dbReference>
<organism evidence="8 9">
    <name type="scientific">Culex pipiens pipiens</name>
    <name type="common">Northern house mosquito</name>
    <dbReference type="NCBI Taxonomy" id="38569"/>
    <lineage>
        <taxon>Eukaryota</taxon>
        <taxon>Metazoa</taxon>
        <taxon>Ecdysozoa</taxon>
        <taxon>Arthropoda</taxon>
        <taxon>Hexapoda</taxon>
        <taxon>Insecta</taxon>
        <taxon>Pterygota</taxon>
        <taxon>Neoptera</taxon>
        <taxon>Endopterygota</taxon>
        <taxon>Diptera</taxon>
        <taxon>Nematocera</taxon>
        <taxon>Culicoidea</taxon>
        <taxon>Culicidae</taxon>
        <taxon>Culicinae</taxon>
        <taxon>Culicini</taxon>
        <taxon>Culex</taxon>
        <taxon>Culex</taxon>
    </lineage>
</organism>
<keyword evidence="3" id="KW-0328">Glycosyltransferase</keyword>
<reference evidence="8 9" key="1">
    <citation type="submission" date="2024-05" db="EMBL/GenBank/DDBJ databases">
        <title>Culex pipiens pipiens assembly and annotation.</title>
        <authorList>
            <person name="Alout H."/>
            <person name="Durand T."/>
        </authorList>
    </citation>
    <scope>NUCLEOTIDE SEQUENCE [LARGE SCALE GENOMIC DNA]</scope>
    <source>
        <strain evidence="8">HA-2024</strain>
        <tissue evidence="8">Whole body</tissue>
    </source>
</reference>
<dbReference type="PANTHER" id="PTHR12042:SF21">
    <property type="entry name" value="ALPHA1,4-GALACTOSYLTRANSFERASE 1-RELATED"/>
    <property type="match status" value="1"/>
</dbReference>
<dbReference type="InterPro" id="IPR029044">
    <property type="entry name" value="Nucleotide-diphossugar_trans"/>
</dbReference>
<accession>A0ABD1CXD2</accession>
<dbReference type="Proteomes" id="UP001562425">
    <property type="component" value="Unassembled WGS sequence"/>
</dbReference>
<evidence type="ECO:0000313" key="8">
    <source>
        <dbReference type="EMBL" id="KAL1381115.1"/>
    </source>
</evidence>
<dbReference type="Pfam" id="PF04572">
    <property type="entry name" value="Gb3_synth"/>
    <property type="match status" value="1"/>
</dbReference>
<evidence type="ECO:0000259" key="7">
    <source>
        <dbReference type="Pfam" id="PF04572"/>
    </source>
</evidence>
<evidence type="ECO:0000256" key="5">
    <source>
        <dbReference type="ARBA" id="ARBA00023034"/>
    </source>
</evidence>
<evidence type="ECO:0000256" key="6">
    <source>
        <dbReference type="ARBA" id="ARBA00023136"/>
    </source>
</evidence>
<proteinExistence type="inferred from homology"/>
<keyword evidence="6" id="KW-0472">Membrane</keyword>
<evidence type="ECO:0000256" key="3">
    <source>
        <dbReference type="ARBA" id="ARBA00022676"/>
    </source>
</evidence>
<dbReference type="InterPro" id="IPR051981">
    <property type="entry name" value="Glycosyltransf_32"/>
</dbReference>
<dbReference type="Gene3D" id="3.90.550.20">
    <property type="match status" value="1"/>
</dbReference>
<dbReference type="PANTHER" id="PTHR12042">
    <property type="entry name" value="LACTOSYLCERAMIDE 4-ALPHA-GALACTOSYLTRANSFERASE ALPHA- 1,4-GALACTOSYLTRANSFERASE"/>
    <property type="match status" value="1"/>
</dbReference>
<dbReference type="EMBL" id="JBEHCU010008795">
    <property type="protein sequence ID" value="KAL1381115.1"/>
    <property type="molecule type" value="Genomic_DNA"/>
</dbReference>
<keyword evidence="5" id="KW-0333">Golgi apparatus</keyword>